<keyword evidence="2" id="KW-1185">Reference proteome</keyword>
<comment type="caution">
    <text evidence="1">The sequence shown here is derived from an EMBL/GenBank/DDBJ whole genome shotgun (WGS) entry which is preliminary data.</text>
</comment>
<accession>A0A7J5ZWS7</accession>
<evidence type="ECO:0000313" key="1">
    <source>
        <dbReference type="EMBL" id="KAF4075074.1"/>
    </source>
</evidence>
<proteinExistence type="predicted"/>
<dbReference type="AlphaFoldDB" id="A0A7J5ZWS7"/>
<dbReference type="EMBL" id="JAAGNN010000021">
    <property type="protein sequence ID" value="KAF4075074.1"/>
    <property type="molecule type" value="Genomic_DNA"/>
</dbReference>
<evidence type="ECO:0000313" key="2">
    <source>
        <dbReference type="Proteomes" id="UP000593565"/>
    </source>
</evidence>
<organism evidence="1 2">
    <name type="scientific">Ameiurus melas</name>
    <name type="common">Black bullhead</name>
    <name type="synonym">Silurus melas</name>
    <dbReference type="NCBI Taxonomy" id="219545"/>
    <lineage>
        <taxon>Eukaryota</taxon>
        <taxon>Metazoa</taxon>
        <taxon>Chordata</taxon>
        <taxon>Craniata</taxon>
        <taxon>Vertebrata</taxon>
        <taxon>Euteleostomi</taxon>
        <taxon>Actinopterygii</taxon>
        <taxon>Neopterygii</taxon>
        <taxon>Teleostei</taxon>
        <taxon>Ostariophysi</taxon>
        <taxon>Siluriformes</taxon>
        <taxon>Ictaluridae</taxon>
        <taxon>Ameiurus</taxon>
    </lineage>
</organism>
<name>A0A7J5ZWS7_AMEME</name>
<gene>
    <name evidence="1" type="ORF">AMELA_G00230450</name>
</gene>
<protein>
    <submittedName>
        <fullName evidence="1">Uncharacterized protein</fullName>
    </submittedName>
</protein>
<dbReference type="Proteomes" id="UP000593565">
    <property type="component" value="Unassembled WGS sequence"/>
</dbReference>
<reference evidence="1 2" key="1">
    <citation type="submission" date="2020-02" db="EMBL/GenBank/DDBJ databases">
        <title>A chromosome-scale genome assembly of the black bullhead catfish (Ameiurus melas).</title>
        <authorList>
            <person name="Wen M."/>
            <person name="Zham M."/>
            <person name="Cabau C."/>
            <person name="Klopp C."/>
            <person name="Donnadieu C."/>
            <person name="Roques C."/>
            <person name="Bouchez O."/>
            <person name="Lampietro C."/>
            <person name="Jouanno E."/>
            <person name="Herpin A."/>
            <person name="Louis A."/>
            <person name="Berthelot C."/>
            <person name="Parey E."/>
            <person name="Roest-Crollius H."/>
            <person name="Braasch I."/>
            <person name="Postlethwait J."/>
            <person name="Robinson-Rechavi M."/>
            <person name="Echchiki A."/>
            <person name="Begum T."/>
            <person name="Montfort J."/>
            <person name="Schartl M."/>
            <person name="Bobe J."/>
            <person name="Guiguen Y."/>
        </authorList>
    </citation>
    <scope>NUCLEOTIDE SEQUENCE [LARGE SCALE GENOMIC DNA]</scope>
    <source>
        <strain evidence="1">M_S1</strain>
        <tissue evidence="1">Blood</tissue>
    </source>
</reference>
<sequence>MPRIVSCHDGRWSGYTPSPPSPDVYSLAHSTFLLDRGGLRCVRDLNQYSCFPEGAMIIEMPGFPTRQQSCPSFAPVLEGAEGLPVWRERELGQTSEVKEKERREAAAIFSSSLGGGFSDFKMYSFAGPLSPYIPVLG</sequence>